<keyword evidence="6 11" id="KW-1133">Transmembrane helix</keyword>
<dbReference type="PANTHER" id="PTHR32468">
    <property type="entry name" value="CATION/H + ANTIPORTER"/>
    <property type="match status" value="1"/>
</dbReference>
<keyword evidence="4 11" id="KW-0812">Transmembrane</keyword>
<protein>
    <recommendedName>
        <fullName evidence="16">Cation/H+ exchanger domain-containing protein</fullName>
    </recommendedName>
</protein>
<comment type="similarity">
    <text evidence="9">Belongs to the monovalent cation:proton antiporter 2 (CPA2) transporter (TC 2.A.37) family. CHX (TC 2.A.37.4) subfamily.</text>
</comment>
<keyword evidence="5" id="KW-0630">Potassium</keyword>
<evidence type="ECO:0000256" key="2">
    <source>
        <dbReference type="ARBA" id="ARBA00022448"/>
    </source>
</evidence>
<evidence type="ECO:0000256" key="1">
    <source>
        <dbReference type="ARBA" id="ARBA00004141"/>
    </source>
</evidence>
<comment type="subcellular location">
    <subcellularLocation>
        <location evidence="1">Membrane</location>
        <topology evidence="1">Multi-pass membrane protein</topology>
    </subcellularLocation>
</comment>
<evidence type="ECO:0000256" key="4">
    <source>
        <dbReference type="ARBA" id="ARBA00022692"/>
    </source>
</evidence>
<dbReference type="GO" id="GO:0006813">
    <property type="term" value="P:potassium ion transport"/>
    <property type="evidence" value="ECO:0007669"/>
    <property type="project" value="UniProtKB-KW"/>
</dbReference>
<evidence type="ECO:0000256" key="6">
    <source>
        <dbReference type="ARBA" id="ARBA00022989"/>
    </source>
</evidence>
<feature type="transmembrane region" description="Helical" evidence="11">
    <location>
        <begin position="402"/>
        <end position="424"/>
    </location>
</feature>
<dbReference type="Proteomes" id="UP000822688">
    <property type="component" value="Chromosome 2"/>
</dbReference>
<feature type="transmembrane region" description="Helical" evidence="11">
    <location>
        <begin position="337"/>
        <end position="364"/>
    </location>
</feature>
<keyword evidence="8 11" id="KW-0472">Membrane</keyword>
<dbReference type="InterPro" id="IPR050794">
    <property type="entry name" value="CPA2_transporter"/>
</dbReference>
<evidence type="ECO:0000256" key="7">
    <source>
        <dbReference type="ARBA" id="ARBA00023065"/>
    </source>
</evidence>
<feature type="region of interest" description="Disordered" evidence="10">
    <location>
        <begin position="714"/>
        <end position="745"/>
    </location>
</feature>
<evidence type="ECO:0000256" key="11">
    <source>
        <dbReference type="SAM" id="Phobius"/>
    </source>
</evidence>
<feature type="transmembrane region" description="Helical" evidence="11">
    <location>
        <begin position="192"/>
        <end position="211"/>
    </location>
</feature>
<evidence type="ECO:0000259" key="12">
    <source>
        <dbReference type="Pfam" id="PF00999"/>
    </source>
</evidence>
<feature type="transmembrane region" description="Helical" evidence="11">
    <location>
        <begin position="88"/>
        <end position="110"/>
    </location>
</feature>
<gene>
    <name evidence="14" type="ORF">KC19_2G077300</name>
</gene>
<feature type="transmembrane region" description="Helical" evidence="11">
    <location>
        <begin position="223"/>
        <end position="248"/>
    </location>
</feature>
<evidence type="ECO:0000256" key="10">
    <source>
        <dbReference type="SAM" id="MobiDB-lite"/>
    </source>
</evidence>
<dbReference type="InterPro" id="IPR057291">
    <property type="entry name" value="CHX17_2nd"/>
</dbReference>
<name>A0A8T0IT12_CERPU</name>
<dbReference type="GO" id="GO:0016020">
    <property type="term" value="C:membrane"/>
    <property type="evidence" value="ECO:0007669"/>
    <property type="project" value="UniProtKB-SubCell"/>
</dbReference>
<feature type="compositionally biased region" description="Polar residues" evidence="10">
    <location>
        <begin position="900"/>
        <end position="909"/>
    </location>
</feature>
<dbReference type="EMBL" id="CM026422">
    <property type="protein sequence ID" value="KAG0586267.1"/>
    <property type="molecule type" value="Genomic_DNA"/>
</dbReference>
<feature type="compositionally biased region" description="Basic and acidic residues" evidence="10">
    <location>
        <begin position="731"/>
        <end position="745"/>
    </location>
</feature>
<evidence type="ECO:0000313" key="15">
    <source>
        <dbReference type="Proteomes" id="UP000822688"/>
    </source>
</evidence>
<dbReference type="PANTHER" id="PTHR32468:SF0">
    <property type="entry name" value="K(+)_H(+) ANTIPORTER 1"/>
    <property type="match status" value="1"/>
</dbReference>
<evidence type="ECO:0000256" key="3">
    <source>
        <dbReference type="ARBA" id="ARBA00022538"/>
    </source>
</evidence>
<dbReference type="InterPro" id="IPR038770">
    <property type="entry name" value="Na+/solute_symporter_sf"/>
</dbReference>
<dbReference type="InterPro" id="IPR006153">
    <property type="entry name" value="Cation/H_exchanger_TM"/>
</dbReference>
<feature type="domain" description="Cation/H(+) antiporter central" evidence="13">
    <location>
        <begin position="476"/>
        <end position="612"/>
    </location>
</feature>
<dbReference type="GO" id="GO:0015297">
    <property type="term" value="F:antiporter activity"/>
    <property type="evidence" value="ECO:0007669"/>
    <property type="project" value="InterPro"/>
</dbReference>
<evidence type="ECO:0000313" key="14">
    <source>
        <dbReference type="EMBL" id="KAG0586267.1"/>
    </source>
</evidence>
<feature type="domain" description="Cation/H+ exchanger transmembrane" evidence="12">
    <location>
        <begin position="44"/>
        <end position="421"/>
    </location>
</feature>
<feature type="transmembrane region" description="Helical" evidence="11">
    <location>
        <begin position="299"/>
        <end position="325"/>
    </location>
</feature>
<dbReference type="Gene3D" id="1.20.1530.20">
    <property type="match status" value="1"/>
</dbReference>
<evidence type="ECO:0000256" key="9">
    <source>
        <dbReference type="ARBA" id="ARBA00038341"/>
    </source>
</evidence>
<keyword evidence="3" id="KW-0633">Potassium transport</keyword>
<accession>A0A8T0IT12</accession>
<keyword evidence="7" id="KW-0406">Ion transport</keyword>
<evidence type="ECO:0008006" key="16">
    <source>
        <dbReference type="Google" id="ProtNLM"/>
    </source>
</evidence>
<feature type="transmembrane region" description="Helical" evidence="11">
    <location>
        <begin position="260"/>
        <end position="293"/>
    </location>
</feature>
<feature type="region of interest" description="Disordered" evidence="10">
    <location>
        <begin position="900"/>
        <end position="937"/>
    </location>
</feature>
<sequence length="937" mass="102163">MASHNTTDDDSVTSNGLVAGDNPIHHALLLLILQVGIIVCFTRFLALLLRPLKQPRVVAEIMGGILLGPTALGHIPGFTNHIFPQSSMMVLETVAELGLIFFLFLVGLELNIKQIRKSGAMTLWMAAAGILFPFGLGAVVAYIINKFLLVNLGSKLEALALFLGVALSITAFPVLARILAERKLLNTEIGRIAMSAAAINDVVAWVLLALAVTLTNSGSSPLIAVWVLLLGVAFLVFMFLVVSPITHAFAHSREPATESVIAMTLLLVLGAAFLTDLIGIHVIFGAFICGLIIPKEGPFAAILIEKVEDYVTVLFLPLYFAVSGLKTQLSAVNNGTAVLILILVITTASVGKVLGTFVVAKIWGVESRKAIALGFLMNTKGLVELIVLNIGLSRGVLNQELFAIMVVMAIVTTFITTPVVMWLYEPARDIQPYTRRTIEYSGDDKDKLRLLLCPFGSWNVYAMMNMVVITRGEDYRSLRAYVLHLIECSERLSSIRKSTLSSQEDRYDTMHQGNMEREAAEVAFQTYAQMSRVSIKTEVAVSAFYNMHIDICNTACSNRVNFLILPFHMRGRRHGIFETKVAGLKEVNLKVLRDPPCSVGILVDNGFGGGAASPPVNCYQHIYVLFFGGPDDREALMLAHRMLQHDGVEVTVIQFVIQGLRRHCSYSIRSMSSHTLMSHLRTKSALERGRSALKRLAHQVVDFFAAPWVRPKCVKPKPSSGKKKNLSSESTAERDVADGNKAGSSEEVHVSVDNIVLQTERNMDIKALARILAAATKAKKQVGNQKDKDIPPLNSNQDIHKTNSELQADIACKNLTLRVVETQNLEKSVLDAVNSAKPNGLIITGLHLHENSPIIELGAFPSIEDHGLGPVGDFLVSNKHLHMQGSLLVVKQHSLYQSTVSKSSKTQDSLHPVAEEAELSPSVSSARSNVDASTTSV</sequence>
<comment type="caution">
    <text evidence="14">The sequence shown here is derived from an EMBL/GenBank/DDBJ whole genome shotgun (WGS) entry which is preliminary data.</text>
</comment>
<keyword evidence="2" id="KW-0813">Transport</keyword>
<keyword evidence="15" id="KW-1185">Reference proteome</keyword>
<feature type="transmembrane region" description="Helical" evidence="11">
    <location>
        <begin position="57"/>
        <end position="76"/>
    </location>
</feature>
<feature type="transmembrane region" description="Helical" evidence="11">
    <location>
        <begin position="370"/>
        <end position="390"/>
    </location>
</feature>
<evidence type="ECO:0000256" key="5">
    <source>
        <dbReference type="ARBA" id="ARBA00022958"/>
    </source>
</evidence>
<evidence type="ECO:0000259" key="13">
    <source>
        <dbReference type="Pfam" id="PF23256"/>
    </source>
</evidence>
<dbReference type="GO" id="GO:1902600">
    <property type="term" value="P:proton transmembrane transport"/>
    <property type="evidence" value="ECO:0007669"/>
    <property type="project" value="InterPro"/>
</dbReference>
<proteinExistence type="inferred from homology"/>
<dbReference type="Pfam" id="PF23256">
    <property type="entry name" value="CHX17_2nd"/>
    <property type="match status" value="1"/>
</dbReference>
<organism evidence="14 15">
    <name type="scientific">Ceratodon purpureus</name>
    <name type="common">Fire moss</name>
    <name type="synonym">Dicranum purpureum</name>
    <dbReference type="NCBI Taxonomy" id="3225"/>
    <lineage>
        <taxon>Eukaryota</taxon>
        <taxon>Viridiplantae</taxon>
        <taxon>Streptophyta</taxon>
        <taxon>Embryophyta</taxon>
        <taxon>Bryophyta</taxon>
        <taxon>Bryophytina</taxon>
        <taxon>Bryopsida</taxon>
        <taxon>Dicranidae</taxon>
        <taxon>Pseudoditrichales</taxon>
        <taxon>Ditrichaceae</taxon>
        <taxon>Ceratodon</taxon>
    </lineage>
</organism>
<feature type="transmembrane region" description="Helical" evidence="11">
    <location>
        <begin position="122"/>
        <end position="144"/>
    </location>
</feature>
<feature type="compositionally biased region" description="Polar residues" evidence="10">
    <location>
        <begin position="921"/>
        <end position="937"/>
    </location>
</feature>
<feature type="compositionally biased region" description="Basic residues" evidence="10">
    <location>
        <begin position="714"/>
        <end position="725"/>
    </location>
</feature>
<reference evidence="14" key="1">
    <citation type="submission" date="2020-06" db="EMBL/GenBank/DDBJ databases">
        <title>WGS assembly of Ceratodon purpureus strain R40.</title>
        <authorList>
            <person name="Carey S.B."/>
            <person name="Jenkins J."/>
            <person name="Shu S."/>
            <person name="Lovell J.T."/>
            <person name="Sreedasyam A."/>
            <person name="Maumus F."/>
            <person name="Tiley G.P."/>
            <person name="Fernandez-Pozo N."/>
            <person name="Barry K."/>
            <person name="Chen C."/>
            <person name="Wang M."/>
            <person name="Lipzen A."/>
            <person name="Daum C."/>
            <person name="Saski C.A."/>
            <person name="Payton A.C."/>
            <person name="Mcbreen J.C."/>
            <person name="Conrad R.E."/>
            <person name="Kollar L.M."/>
            <person name="Olsson S."/>
            <person name="Huttunen S."/>
            <person name="Landis J.B."/>
            <person name="Wickett N.J."/>
            <person name="Johnson M.G."/>
            <person name="Rensing S.A."/>
            <person name="Grimwood J."/>
            <person name="Schmutz J."/>
            <person name="Mcdaniel S.F."/>
        </authorList>
    </citation>
    <scope>NUCLEOTIDE SEQUENCE</scope>
    <source>
        <strain evidence="14">R40</strain>
    </source>
</reference>
<evidence type="ECO:0000256" key="8">
    <source>
        <dbReference type="ARBA" id="ARBA00023136"/>
    </source>
</evidence>
<dbReference type="Pfam" id="PF00999">
    <property type="entry name" value="Na_H_Exchanger"/>
    <property type="match status" value="1"/>
</dbReference>
<feature type="transmembrane region" description="Helical" evidence="11">
    <location>
        <begin position="24"/>
        <end position="45"/>
    </location>
</feature>
<feature type="transmembrane region" description="Helical" evidence="11">
    <location>
        <begin position="156"/>
        <end position="180"/>
    </location>
</feature>
<dbReference type="AlphaFoldDB" id="A0A8T0IT12"/>